<dbReference type="SUPFAM" id="SSF49584">
    <property type="entry name" value="Periplasmic chaperone C-domain"/>
    <property type="match status" value="1"/>
</dbReference>
<evidence type="ECO:0000313" key="14">
    <source>
        <dbReference type="Proteomes" id="UP000182314"/>
    </source>
</evidence>
<accession>A0AA94H5K1</accession>
<dbReference type="InterPro" id="IPR013783">
    <property type="entry name" value="Ig-like_fold"/>
</dbReference>
<comment type="subcellular location">
    <subcellularLocation>
        <location evidence="1">Periplasm</location>
    </subcellularLocation>
</comment>
<evidence type="ECO:0000313" key="12">
    <source>
        <dbReference type="EMBL" id="SFC85167.1"/>
    </source>
</evidence>
<keyword evidence="13" id="KW-1185">Reference proteome</keyword>
<evidence type="ECO:0000313" key="11">
    <source>
        <dbReference type="EMBL" id="ANI85202.2"/>
    </source>
</evidence>
<evidence type="ECO:0000313" key="13">
    <source>
        <dbReference type="Proteomes" id="UP000078227"/>
    </source>
</evidence>
<comment type="similarity">
    <text evidence="2">Belongs to the periplasmic pilus chaperone family.</text>
</comment>
<dbReference type="SUPFAM" id="SSF49354">
    <property type="entry name" value="PapD-like"/>
    <property type="match status" value="1"/>
</dbReference>
<dbReference type="EMBL" id="FOKO01000004">
    <property type="protein sequence ID" value="SFC85167.1"/>
    <property type="molecule type" value="Genomic_DNA"/>
</dbReference>
<evidence type="ECO:0000256" key="2">
    <source>
        <dbReference type="ARBA" id="ARBA00007399"/>
    </source>
</evidence>
<evidence type="ECO:0000256" key="7">
    <source>
        <dbReference type="ARBA" id="ARBA00023319"/>
    </source>
</evidence>
<evidence type="ECO:0000256" key="3">
    <source>
        <dbReference type="ARBA" id="ARBA00022558"/>
    </source>
</evidence>
<sequence length="223" mass="25247">MIKISAYTLSLLFLCTSAQAGVVLGGTRIIYEEGKKEVSIDIENKGSAPYLIQSWVENKDGVKTGEFLVTPPLFRLDGDKKNALRIFNLSKELAGDRESLFFLNAKSIPGGEPGNNTLQIAIRNRLKLIYRPRALQKERPENRTEELSWTRVGSQLKVTNPTPYYQNFMFIKINDKDIEMKDKNYAAPFTDTWFDIGAINGNQISWKIINDYGSAGPLHRKNL</sequence>
<dbReference type="FunFam" id="2.60.40.10:FF:000458">
    <property type="entry name" value="Molecular chaperone FimC"/>
    <property type="match status" value="1"/>
</dbReference>
<evidence type="ECO:0000256" key="8">
    <source>
        <dbReference type="SAM" id="SignalP"/>
    </source>
</evidence>
<dbReference type="InterPro" id="IPR008962">
    <property type="entry name" value="PapD-like_sf"/>
</dbReference>
<proteinExistence type="inferred from homology"/>
<reference evidence="11 13" key="2">
    <citation type="submission" date="2021-03" db="EMBL/GenBank/DDBJ databases">
        <authorList>
            <person name="Li Y."/>
            <person name="Li S."/>
            <person name="Chen M."/>
            <person name="Peng G."/>
            <person name="Tan Z."/>
            <person name="An Q."/>
        </authorList>
    </citation>
    <scope>NUCLEOTIDE SEQUENCE [LARGE SCALE GENOMIC DNA]</scope>
    <source>
        <strain evidence="11 13">Ola 51</strain>
    </source>
</reference>
<dbReference type="PRINTS" id="PR00969">
    <property type="entry name" value="CHAPERONPILI"/>
</dbReference>
<dbReference type="InterPro" id="IPR016147">
    <property type="entry name" value="Pili_assmbl_chaperone_N"/>
</dbReference>
<feature type="domain" description="Pili assembly chaperone C-terminal" evidence="10">
    <location>
        <begin position="158"/>
        <end position="214"/>
    </location>
</feature>
<reference evidence="12 14" key="1">
    <citation type="submission" date="2016-10" db="EMBL/GenBank/DDBJ databases">
        <authorList>
            <person name="Varghese N."/>
            <person name="Submissions S."/>
        </authorList>
    </citation>
    <scope>NUCLEOTIDE SEQUENCE [LARGE SCALE GENOMIC DNA]</scope>
    <source>
        <strain evidence="12 14">CGMCC 1.7012</strain>
    </source>
</reference>
<dbReference type="PANTHER" id="PTHR30251">
    <property type="entry name" value="PILUS ASSEMBLY CHAPERONE"/>
    <property type="match status" value="1"/>
</dbReference>
<feature type="signal peptide" evidence="8">
    <location>
        <begin position="1"/>
        <end position="20"/>
    </location>
</feature>
<evidence type="ECO:0000259" key="10">
    <source>
        <dbReference type="Pfam" id="PF02753"/>
    </source>
</evidence>
<dbReference type="GO" id="GO:0030288">
    <property type="term" value="C:outer membrane-bounded periplasmic space"/>
    <property type="evidence" value="ECO:0007669"/>
    <property type="project" value="InterPro"/>
</dbReference>
<dbReference type="AlphaFoldDB" id="A0AA94H5K1"/>
<protein>
    <submittedName>
        <fullName evidence="11">Molecular chaperone</fullName>
    </submittedName>
    <submittedName>
        <fullName evidence="12">P pilus assembly protein, chaperone PapD</fullName>
    </submittedName>
</protein>
<evidence type="ECO:0000259" key="9">
    <source>
        <dbReference type="Pfam" id="PF00345"/>
    </source>
</evidence>
<dbReference type="PANTHER" id="PTHR30251:SF9">
    <property type="entry name" value="CHAPERONE PROTEIN CAF1M"/>
    <property type="match status" value="1"/>
</dbReference>
<evidence type="ECO:0000256" key="4">
    <source>
        <dbReference type="ARBA" id="ARBA00022729"/>
    </source>
</evidence>
<evidence type="ECO:0000256" key="5">
    <source>
        <dbReference type="ARBA" id="ARBA00022764"/>
    </source>
</evidence>
<dbReference type="Pfam" id="PF00345">
    <property type="entry name" value="PapD_N"/>
    <property type="match status" value="1"/>
</dbReference>
<keyword evidence="3" id="KW-1029">Fimbrium biogenesis</keyword>
<keyword evidence="4 8" id="KW-0732">Signal</keyword>
<feature type="chain" id="PRO_5041681967" evidence="8">
    <location>
        <begin position="21"/>
        <end position="223"/>
    </location>
</feature>
<dbReference type="EMBL" id="CP014007">
    <property type="protein sequence ID" value="ANI85202.2"/>
    <property type="molecule type" value="Genomic_DNA"/>
</dbReference>
<dbReference type="InterPro" id="IPR050643">
    <property type="entry name" value="Periplasmic_pilus_chap"/>
</dbReference>
<keyword evidence="5" id="KW-0574">Periplasm</keyword>
<dbReference type="InterPro" id="IPR036316">
    <property type="entry name" value="Pili_assmbl_chap_C_dom_sf"/>
</dbReference>
<dbReference type="Gene3D" id="2.60.40.10">
    <property type="entry name" value="Immunoglobulins"/>
    <property type="match status" value="2"/>
</dbReference>
<name>A0AA94H5K1_9ENTR</name>
<feature type="domain" description="Pili assembly chaperone N-terminal" evidence="9">
    <location>
        <begin position="21"/>
        <end position="135"/>
    </location>
</feature>
<dbReference type="InterPro" id="IPR016148">
    <property type="entry name" value="Pili_assmbl_chaperone_C"/>
</dbReference>
<organism evidence="12 14">
    <name type="scientific">Kosakonia oryzae</name>
    <dbReference type="NCBI Taxonomy" id="497725"/>
    <lineage>
        <taxon>Bacteria</taxon>
        <taxon>Pseudomonadati</taxon>
        <taxon>Pseudomonadota</taxon>
        <taxon>Gammaproteobacteria</taxon>
        <taxon>Enterobacterales</taxon>
        <taxon>Enterobacteriaceae</taxon>
        <taxon>Kosakonia</taxon>
    </lineage>
</organism>
<dbReference type="Pfam" id="PF02753">
    <property type="entry name" value="PapD_C"/>
    <property type="match status" value="1"/>
</dbReference>
<dbReference type="GO" id="GO:0071555">
    <property type="term" value="P:cell wall organization"/>
    <property type="evidence" value="ECO:0007669"/>
    <property type="project" value="InterPro"/>
</dbReference>
<dbReference type="Proteomes" id="UP000078227">
    <property type="component" value="Chromosome"/>
</dbReference>
<dbReference type="InterPro" id="IPR001829">
    <property type="entry name" value="Pili_assmbl_chaperone_bac"/>
</dbReference>
<keyword evidence="7" id="KW-0393">Immunoglobulin domain</keyword>
<evidence type="ECO:0000256" key="1">
    <source>
        <dbReference type="ARBA" id="ARBA00004418"/>
    </source>
</evidence>
<keyword evidence="6" id="KW-0143">Chaperone</keyword>
<gene>
    <name evidence="11" type="ORF">AWR26_04265</name>
    <name evidence="12" type="ORF">SAMN05216286_3459</name>
</gene>
<dbReference type="Proteomes" id="UP000182314">
    <property type="component" value="Unassembled WGS sequence"/>
</dbReference>
<evidence type="ECO:0000256" key="6">
    <source>
        <dbReference type="ARBA" id="ARBA00023186"/>
    </source>
</evidence>
<dbReference type="RefSeq" id="WP_064563852.1">
    <property type="nucleotide sequence ID" value="NZ_CP014007.2"/>
</dbReference>